<dbReference type="Gramene" id="Tc10v2_t013370.1">
    <property type="protein sequence ID" value="Tc10v2_p013370.1"/>
    <property type="gene ID" value="Tc10v2_g013370"/>
</dbReference>
<dbReference type="PANTHER" id="PTHR47186">
    <property type="entry name" value="LEUCINE-RICH REPEAT-CONTAINING PROTEIN 57"/>
    <property type="match status" value="1"/>
</dbReference>
<organism evidence="3 4">
    <name type="scientific">Theobroma cacao</name>
    <name type="common">Cacao</name>
    <name type="synonym">Cocoa</name>
    <dbReference type="NCBI Taxonomy" id="3641"/>
    <lineage>
        <taxon>Eukaryota</taxon>
        <taxon>Viridiplantae</taxon>
        <taxon>Streptophyta</taxon>
        <taxon>Embryophyta</taxon>
        <taxon>Tracheophyta</taxon>
        <taxon>Spermatophyta</taxon>
        <taxon>Magnoliopsida</taxon>
        <taxon>eudicotyledons</taxon>
        <taxon>Gunneridae</taxon>
        <taxon>Pentapetalae</taxon>
        <taxon>rosids</taxon>
        <taxon>malvids</taxon>
        <taxon>Malvales</taxon>
        <taxon>Malvaceae</taxon>
        <taxon>Byttnerioideae</taxon>
        <taxon>Theobroma</taxon>
    </lineage>
</organism>
<feature type="domain" description="R13L1/DRL21-like LRR repeat region" evidence="2">
    <location>
        <begin position="201"/>
        <end position="278"/>
    </location>
</feature>
<dbReference type="PANTHER" id="PTHR47186:SF33">
    <property type="entry name" value="NB-ARC DOMAIN-CONTAINING PROTEIN"/>
    <property type="match status" value="1"/>
</dbReference>
<evidence type="ECO:0000313" key="3">
    <source>
        <dbReference type="Proteomes" id="UP000694886"/>
    </source>
</evidence>
<feature type="compositionally biased region" description="Polar residues" evidence="1">
    <location>
        <begin position="165"/>
        <end position="180"/>
    </location>
</feature>
<dbReference type="KEGG" id="tcc:18587389"/>
<dbReference type="GeneID" id="18587389"/>
<dbReference type="SUPFAM" id="SSF52058">
    <property type="entry name" value="L domain-like"/>
    <property type="match status" value="1"/>
</dbReference>
<sequence>MVEATLINTTNCPDLTCLPTSMENLTKLKHLDIKGTPISQMPPNFGNLKRLHLLTNFVVGNNIGSTISEVKDLSLLHGNLSILRLQNVSQTADAEKANLKDKKYLRELILEWDVDPRDGNAQIAARNPRNGNIENAADNPHNGHAENAEDEPLNGRAQNAVGDPSNGNVRNAANDPQNSDAEIAAGSPRINGNTQNAVDDSQNRSAEHAVNVLDKLQPAKNLERLQIKNFFGMSLPRWLGNALFSKMKSITLENCQNCNSLPPLGQLPSLKELAIYGMAGVKIVGPEFYGGGVIAFKSLETIWFENMENWEQWLPFCNEPRFPSLHTLILFRCRKLTGDLPTQHLTLEEHIQECDNLKRCQGPINE</sequence>
<dbReference type="InterPro" id="IPR056789">
    <property type="entry name" value="LRR_R13L1-DRL21"/>
</dbReference>
<protein>
    <submittedName>
        <fullName evidence="4">Disease resistance RPP13-like protein 1</fullName>
    </submittedName>
</protein>
<name>A0AB32WYR0_THECC</name>
<feature type="domain" description="R13L1/DRL21-like LRR repeat region" evidence="2">
    <location>
        <begin position="67"/>
        <end position="118"/>
    </location>
</feature>
<dbReference type="Pfam" id="PF25019">
    <property type="entry name" value="LRR_R13L1-DRL21"/>
    <property type="match status" value="2"/>
</dbReference>
<dbReference type="InterPro" id="IPR032675">
    <property type="entry name" value="LRR_dom_sf"/>
</dbReference>
<feature type="region of interest" description="Disordered" evidence="1">
    <location>
        <begin position="121"/>
        <end position="203"/>
    </location>
</feature>
<proteinExistence type="predicted"/>
<evidence type="ECO:0000259" key="2">
    <source>
        <dbReference type="Pfam" id="PF25019"/>
    </source>
</evidence>
<dbReference type="Proteomes" id="UP000694886">
    <property type="component" value="Chromosome 10"/>
</dbReference>
<dbReference type="Gene3D" id="3.80.10.10">
    <property type="entry name" value="Ribonuclease Inhibitor"/>
    <property type="match status" value="2"/>
</dbReference>
<evidence type="ECO:0000313" key="4">
    <source>
        <dbReference type="RefSeq" id="XP_017984412.1"/>
    </source>
</evidence>
<dbReference type="RefSeq" id="XP_017984412.1">
    <property type="nucleotide sequence ID" value="XM_018128923.1"/>
</dbReference>
<reference evidence="3" key="1">
    <citation type="journal article" date="1997" name="Nucleic Acids Res.">
        <title>tRNAscan-SE: a program for improved detection of transfer RNA genes in genomic sequence.</title>
        <authorList>
            <person name="Lowe T.M."/>
            <person name="Eddy S.R."/>
        </authorList>
    </citation>
    <scope>NUCLEOTIDE SEQUENCE [LARGE SCALE GENOMIC DNA]</scope>
    <source>
        <strain evidence="3">r\B97-61/B2</strain>
    </source>
</reference>
<feature type="compositionally biased region" description="Polar residues" evidence="1">
    <location>
        <begin position="190"/>
        <end position="200"/>
    </location>
</feature>
<evidence type="ECO:0000256" key="1">
    <source>
        <dbReference type="SAM" id="MobiDB-lite"/>
    </source>
</evidence>
<reference evidence="4" key="2">
    <citation type="submission" date="2025-08" db="UniProtKB">
        <authorList>
            <consortium name="RefSeq"/>
        </authorList>
    </citation>
    <scope>IDENTIFICATION</scope>
</reference>
<gene>
    <name evidence="4" type="primary">LOC18587389</name>
</gene>
<accession>A0AB32WYR0</accession>
<dbReference type="AlphaFoldDB" id="A0AB32WYR0"/>